<dbReference type="SUPFAM" id="SSF49785">
    <property type="entry name" value="Galactose-binding domain-like"/>
    <property type="match status" value="1"/>
</dbReference>
<dbReference type="Proteomes" id="UP000664628">
    <property type="component" value="Unassembled WGS sequence"/>
</dbReference>
<evidence type="ECO:0000313" key="6">
    <source>
        <dbReference type="EMBL" id="MBO0949548.1"/>
    </source>
</evidence>
<feature type="domain" description="SGNH hydrolase-type esterase" evidence="4">
    <location>
        <begin position="203"/>
        <end position="349"/>
    </location>
</feature>
<comment type="caution">
    <text evidence="6">The sequence shown here is derived from an EMBL/GenBank/DDBJ whole genome shotgun (WGS) entry which is preliminary data.</text>
</comment>
<sequence>MKKRFITTSLYCLTVAAALAQAPASYKFDFGSGKVAKGYTAVLPTTHYTKELGYGFTTEAQLTAVDRGQSSRVGRNALTDDYCTSDKPFYFTVDVPEGNYDVTVTLGDKAGESATMVRAESRRLMTGQIVTKAGQFETRTFTVNVRTPKINDQQNVRLKPRERGYLNWDNQLTLEFNGPSPKVCAVEISRNDKTTTVFLAGNSTVVDQDREPWAAWGQMIPRFFKARKVAIANHAESGEALKSFVSEKRLDKIMSLMKPGDYLFIEFAHNDQKQGSAHVEPFTTYKEQVKLYISEARKKGGIPVLVTSMHRRSFDSTGHITNTLGDYPEAMRQTARDENVALIDLNAMSKTMYESWGPETSLKAFVHYPANSFPGQTEALKDNTHFSTYGAYEIARCIAEGIKANVPELAKSLLTDLGTFDPAQPDPLATWNWPLSPMITAVKPDGN</sequence>
<dbReference type="CDD" id="cd01821">
    <property type="entry name" value="Rhamnogalacturan_acetylesterase_like"/>
    <property type="match status" value="1"/>
</dbReference>
<evidence type="ECO:0000313" key="7">
    <source>
        <dbReference type="Proteomes" id="UP000664628"/>
    </source>
</evidence>
<reference evidence="6 7" key="1">
    <citation type="submission" date="2021-03" db="EMBL/GenBank/DDBJ databases">
        <title>Fibrella sp. HMF5405 genome sequencing and assembly.</title>
        <authorList>
            <person name="Kang H."/>
            <person name="Kim H."/>
            <person name="Bae S."/>
            <person name="Joh K."/>
        </authorList>
    </citation>
    <scope>NUCLEOTIDE SEQUENCE [LARGE SCALE GENOMIC DNA]</scope>
    <source>
        <strain evidence="6 7">HMF5405</strain>
    </source>
</reference>
<evidence type="ECO:0000256" key="1">
    <source>
        <dbReference type="ARBA" id="ARBA00008668"/>
    </source>
</evidence>
<accession>A0ABS3JHS0</accession>
<dbReference type="Gene3D" id="2.60.120.430">
    <property type="entry name" value="Galactose-binding lectin"/>
    <property type="match status" value="1"/>
</dbReference>
<protein>
    <submittedName>
        <fullName evidence="6">Rhamnogalacturonan acetylesterase</fullName>
    </submittedName>
</protein>
<evidence type="ECO:0000256" key="2">
    <source>
        <dbReference type="ARBA" id="ARBA00022801"/>
    </source>
</evidence>
<feature type="domain" description="Beta-agarase/YXIM esterase-like galactose-binding" evidence="5">
    <location>
        <begin position="26"/>
        <end position="145"/>
    </location>
</feature>
<dbReference type="PANTHER" id="PTHR43695:SF1">
    <property type="entry name" value="RHAMNOGALACTURONAN ACETYLESTERASE"/>
    <property type="match status" value="1"/>
</dbReference>
<dbReference type="Pfam" id="PF21254">
    <property type="entry name" value="AGA-YXIM_GBD"/>
    <property type="match status" value="1"/>
</dbReference>
<dbReference type="InterPro" id="IPR036514">
    <property type="entry name" value="SGNH_hydro_sf"/>
</dbReference>
<dbReference type="InterPro" id="IPR037459">
    <property type="entry name" value="RhgT-like"/>
</dbReference>
<dbReference type="Gene3D" id="3.40.50.1110">
    <property type="entry name" value="SGNH hydrolase"/>
    <property type="match status" value="1"/>
</dbReference>
<name>A0ABS3JHS0_9BACT</name>
<evidence type="ECO:0000256" key="3">
    <source>
        <dbReference type="SAM" id="SignalP"/>
    </source>
</evidence>
<dbReference type="SUPFAM" id="SSF52266">
    <property type="entry name" value="SGNH hydrolase"/>
    <property type="match status" value="1"/>
</dbReference>
<evidence type="ECO:0000259" key="4">
    <source>
        <dbReference type="Pfam" id="PF13472"/>
    </source>
</evidence>
<dbReference type="InterPro" id="IPR013830">
    <property type="entry name" value="SGNH_hydro"/>
</dbReference>
<gene>
    <name evidence="6" type="ORF">J2I46_13210</name>
</gene>
<dbReference type="InterPro" id="IPR049033">
    <property type="entry name" value="AGA-YXIM_GBD"/>
</dbReference>
<proteinExistence type="inferred from homology"/>
<feature type="chain" id="PRO_5045442950" evidence="3">
    <location>
        <begin position="21"/>
        <end position="447"/>
    </location>
</feature>
<dbReference type="Pfam" id="PF13472">
    <property type="entry name" value="Lipase_GDSL_2"/>
    <property type="match status" value="1"/>
</dbReference>
<comment type="similarity">
    <text evidence="1">Belongs to the 'GDSL' lipolytic enzyme family.</text>
</comment>
<keyword evidence="7" id="KW-1185">Reference proteome</keyword>
<feature type="signal peptide" evidence="3">
    <location>
        <begin position="1"/>
        <end position="20"/>
    </location>
</feature>
<dbReference type="EMBL" id="JAFMYW010000003">
    <property type="protein sequence ID" value="MBO0949548.1"/>
    <property type="molecule type" value="Genomic_DNA"/>
</dbReference>
<evidence type="ECO:0000259" key="5">
    <source>
        <dbReference type="Pfam" id="PF21254"/>
    </source>
</evidence>
<keyword evidence="2" id="KW-0378">Hydrolase</keyword>
<dbReference type="RefSeq" id="WP_207329500.1">
    <property type="nucleotide sequence ID" value="NZ_JAFMYW010000003.1"/>
</dbReference>
<organism evidence="6 7">
    <name type="scientific">Fibrella forsythiae</name>
    <dbReference type="NCBI Taxonomy" id="2817061"/>
    <lineage>
        <taxon>Bacteria</taxon>
        <taxon>Pseudomonadati</taxon>
        <taxon>Bacteroidota</taxon>
        <taxon>Cytophagia</taxon>
        <taxon>Cytophagales</taxon>
        <taxon>Spirosomataceae</taxon>
        <taxon>Fibrella</taxon>
    </lineage>
</organism>
<dbReference type="InterPro" id="IPR008979">
    <property type="entry name" value="Galactose-bd-like_sf"/>
</dbReference>
<dbReference type="PANTHER" id="PTHR43695">
    <property type="entry name" value="PUTATIVE (AFU_ORTHOLOGUE AFUA_2G17250)-RELATED"/>
    <property type="match status" value="1"/>
</dbReference>
<keyword evidence="3" id="KW-0732">Signal</keyword>